<evidence type="ECO:0000313" key="8">
    <source>
        <dbReference type="Proteomes" id="UP000218267"/>
    </source>
</evidence>
<comment type="subcellular location">
    <subcellularLocation>
        <location evidence="1">Cell envelope</location>
    </subcellularLocation>
</comment>
<dbReference type="GO" id="GO:0016209">
    <property type="term" value="F:antioxidant activity"/>
    <property type="evidence" value="ECO:0007669"/>
    <property type="project" value="InterPro"/>
</dbReference>
<evidence type="ECO:0000256" key="4">
    <source>
        <dbReference type="ARBA" id="ARBA00023284"/>
    </source>
</evidence>
<dbReference type="KEGG" id="mbas:ALGA_2385"/>
<evidence type="ECO:0000313" key="7">
    <source>
        <dbReference type="EMBL" id="BAX80712.1"/>
    </source>
</evidence>
<name>A0A1Y1CL42_9BACT</name>
<dbReference type="InterPro" id="IPR025380">
    <property type="entry name" value="DUF4369"/>
</dbReference>
<dbReference type="PANTHER" id="PTHR42852">
    <property type="entry name" value="THIOL:DISULFIDE INTERCHANGE PROTEIN DSBE"/>
    <property type="match status" value="1"/>
</dbReference>
<dbReference type="EMBL" id="AP018042">
    <property type="protein sequence ID" value="BAX80712.1"/>
    <property type="molecule type" value="Genomic_DNA"/>
</dbReference>
<dbReference type="SUPFAM" id="SSF52833">
    <property type="entry name" value="Thioredoxin-like"/>
    <property type="match status" value="1"/>
</dbReference>
<evidence type="ECO:0000256" key="3">
    <source>
        <dbReference type="ARBA" id="ARBA00023157"/>
    </source>
</evidence>
<protein>
    <recommendedName>
        <fullName evidence="6">Thioredoxin domain-containing protein</fullName>
    </recommendedName>
</protein>
<dbReference type="InterPro" id="IPR017937">
    <property type="entry name" value="Thioredoxin_CS"/>
</dbReference>
<keyword evidence="2" id="KW-0201">Cytochrome c-type biogenesis</keyword>
<feature type="chain" id="PRO_5012575745" description="Thioredoxin domain-containing protein" evidence="5">
    <location>
        <begin position="22"/>
        <end position="364"/>
    </location>
</feature>
<dbReference type="OrthoDB" id="9794348at2"/>
<reference evidence="8" key="2">
    <citation type="journal article" date="2020" name="Antonie Van Leeuwenhoek">
        <title>Labilibaculum antarcticum sp. nov., a novel facultative anaerobic, psychrotorelant bacterium isolated from marine sediment of Antarctica.</title>
        <authorList>
            <person name="Watanabe M."/>
            <person name="Kojima H."/>
            <person name="Fukui M."/>
        </authorList>
    </citation>
    <scope>NUCLEOTIDE SEQUENCE [LARGE SCALE GENOMIC DNA]</scope>
    <source>
        <strain evidence="8">SPP2</strain>
    </source>
</reference>
<dbReference type="CDD" id="cd02966">
    <property type="entry name" value="TlpA_like_family"/>
    <property type="match status" value="1"/>
</dbReference>
<dbReference type="RefSeq" id="WP_096429553.1">
    <property type="nucleotide sequence ID" value="NZ_AP018042.1"/>
</dbReference>
<dbReference type="PROSITE" id="PS51257">
    <property type="entry name" value="PROKAR_LIPOPROTEIN"/>
    <property type="match status" value="1"/>
</dbReference>
<dbReference type="GO" id="GO:0030313">
    <property type="term" value="C:cell envelope"/>
    <property type="evidence" value="ECO:0007669"/>
    <property type="project" value="UniProtKB-SubCell"/>
</dbReference>
<dbReference type="PROSITE" id="PS51352">
    <property type="entry name" value="THIOREDOXIN_2"/>
    <property type="match status" value="1"/>
</dbReference>
<dbReference type="InterPro" id="IPR036249">
    <property type="entry name" value="Thioredoxin-like_sf"/>
</dbReference>
<keyword evidence="3" id="KW-1015">Disulfide bond</keyword>
<dbReference type="InterPro" id="IPR050553">
    <property type="entry name" value="Thioredoxin_ResA/DsbE_sf"/>
</dbReference>
<keyword evidence="8" id="KW-1185">Reference proteome</keyword>
<dbReference type="InterPro" id="IPR000866">
    <property type="entry name" value="AhpC/TSA"/>
</dbReference>
<dbReference type="PANTHER" id="PTHR42852:SF6">
    <property type="entry name" value="THIOL:DISULFIDE INTERCHANGE PROTEIN DSBE"/>
    <property type="match status" value="1"/>
</dbReference>
<dbReference type="Pfam" id="PF00578">
    <property type="entry name" value="AhpC-TSA"/>
    <property type="match status" value="1"/>
</dbReference>
<evidence type="ECO:0000256" key="5">
    <source>
        <dbReference type="SAM" id="SignalP"/>
    </source>
</evidence>
<keyword evidence="5" id="KW-0732">Signal</keyword>
<dbReference type="GO" id="GO:0016491">
    <property type="term" value="F:oxidoreductase activity"/>
    <property type="evidence" value="ECO:0007669"/>
    <property type="project" value="InterPro"/>
</dbReference>
<accession>A0A1Y1CL42</accession>
<dbReference type="Proteomes" id="UP000218267">
    <property type="component" value="Chromosome"/>
</dbReference>
<dbReference type="AlphaFoldDB" id="A0A1Y1CL42"/>
<dbReference type="PROSITE" id="PS00194">
    <property type="entry name" value="THIOREDOXIN_1"/>
    <property type="match status" value="1"/>
</dbReference>
<evidence type="ECO:0000259" key="6">
    <source>
        <dbReference type="PROSITE" id="PS51352"/>
    </source>
</evidence>
<organism evidence="7 8">
    <name type="scientific">Labilibaculum antarcticum</name>
    <dbReference type="NCBI Taxonomy" id="1717717"/>
    <lineage>
        <taxon>Bacteria</taxon>
        <taxon>Pseudomonadati</taxon>
        <taxon>Bacteroidota</taxon>
        <taxon>Bacteroidia</taxon>
        <taxon>Marinilabiliales</taxon>
        <taxon>Marinifilaceae</taxon>
        <taxon>Labilibaculum</taxon>
    </lineage>
</organism>
<feature type="signal peptide" evidence="5">
    <location>
        <begin position="1"/>
        <end position="21"/>
    </location>
</feature>
<dbReference type="InterPro" id="IPR013766">
    <property type="entry name" value="Thioredoxin_domain"/>
</dbReference>
<reference evidence="7 8" key="1">
    <citation type="journal article" date="2018" name="Mar. Genomics">
        <title>Complete genome sequence of Marinifilaceae bacterium strain SPP2, isolated from the Antarctic marine sediment.</title>
        <authorList>
            <person name="Watanabe M."/>
            <person name="Kojima H."/>
            <person name="Fukui M."/>
        </authorList>
    </citation>
    <scope>NUCLEOTIDE SEQUENCE [LARGE SCALE GENOMIC DNA]</scope>
    <source>
        <strain evidence="7 8">SPP2</strain>
    </source>
</reference>
<dbReference type="Gene3D" id="3.40.30.10">
    <property type="entry name" value="Glutaredoxin"/>
    <property type="match status" value="1"/>
</dbReference>
<evidence type="ECO:0000256" key="1">
    <source>
        <dbReference type="ARBA" id="ARBA00004196"/>
    </source>
</evidence>
<gene>
    <name evidence="7" type="ORF">ALGA_2385</name>
</gene>
<dbReference type="Pfam" id="PF14289">
    <property type="entry name" value="DUF4369"/>
    <property type="match status" value="1"/>
</dbReference>
<proteinExistence type="predicted"/>
<keyword evidence="4" id="KW-0676">Redox-active center</keyword>
<sequence length="364" mass="39724">MKKIFIAIAAIGLFLGSCTSADQYKLTGKVEGMTEGKVYLSKLQDNKLVKTDSTEMTANGFSFEGTVTSPDLYYIELEGQRGAIQVFLENTAIAVDANVENLREAKVVGSSNQDILTAFGELQKGYQEKQQALYPEHQKAAEAKNQVAMDSIEAEFNKSKADMFSASKEFLKLNRNTVAAAFVAYRISSPLEVAEMEEIYALLGEDAQKSSYATLIKDKIEVLKNVAIGQPAPDFTLNTPEGVPMSLSSLKGQIVLIDFWASWCGPCRGENPNVVKMYKELHPKGVDILGVSLDNDKGKWLKAIEDDGLIWNHVSDLKGWGSSAAKLYGVNGIPATVVVDQNGLIVAKNLRGDELKAAIEKLIQ</sequence>
<dbReference type="GO" id="GO:0017004">
    <property type="term" value="P:cytochrome complex assembly"/>
    <property type="evidence" value="ECO:0007669"/>
    <property type="project" value="UniProtKB-KW"/>
</dbReference>
<evidence type="ECO:0000256" key="2">
    <source>
        <dbReference type="ARBA" id="ARBA00022748"/>
    </source>
</evidence>
<feature type="domain" description="Thioredoxin" evidence="6">
    <location>
        <begin position="226"/>
        <end position="364"/>
    </location>
</feature>